<evidence type="ECO:0000313" key="1">
    <source>
        <dbReference type="EMBL" id="KAJ0092726.1"/>
    </source>
</evidence>
<accession>A0ACC1B198</accession>
<keyword evidence="2" id="KW-1185">Reference proteome</keyword>
<comment type="caution">
    <text evidence="1">The sequence shown here is derived from an EMBL/GenBank/DDBJ whole genome shotgun (WGS) entry which is preliminary data.</text>
</comment>
<sequence length="277" mass="30920">MTIPPPTPLHASPTSTSPTTLLAPPAVAMATQPPPPPPPSSPLLPLSNVPPLNPTLCNPVPRNPTSNPPLSLASPRFLFPLPPQPPHPLSLPQPLTHLRAILFSDAAFLISETHFQHKWRLKHLSRPSHRMRTWCAQGLRCRRRRFPPIPSTLRRSTSDPNPYPAPTCSSSHDGVGEYDLPNAKWAREVRNLMKQVTRKWDEKLGFEEDKGSEENHNQNNTNNVENNNATMDNCGEDCVEAVTMEKAGECLIIHFKCPCCRGYQILLSGKNCYYKLM</sequence>
<evidence type="ECO:0000313" key="2">
    <source>
        <dbReference type="Proteomes" id="UP001164250"/>
    </source>
</evidence>
<reference evidence="2" key="1">
    <citation type="journal article" date="2023" name="G3 (Bethesda)">
        <title>Genome assembly and association tests identify interacting loci associated with vigor, precocity, and sex in interspecific pistachio rootstocks.</title>
        <authorList>
            <person name="Palmer W."/>
            <person name="Jacygrad E."/>
            <person name="Sagayaradj S."/>
            <person name="Cavanaugh K."/>
            <person name="Han R."/>
            <person name="Bertier L."/>
            <person name="Beede B."/>
            <person name="Kafkas S."/>
            <person name="Golino D."/>
            <person name="Preece J."/>
            <person name="Michelmore R."/>
        </authorList>
    </citation>
    <scope>NUCLEOTIDE SEQUENCE [LARGE SCALE GENOMIC DNA]</scope>
</reference>
<proteinExistence type="predicted"/>
<gene>
    <name evidence="1" type="ORF">Patl1_25738</name>
</gene>
<protein>
    <submittedName>
        <fullName evidence="1">Uncharacterized protein</fullName>
    </submittedName>
</protein>
<name>A0ACC1B198_9ROSI</name>
<dbReference type="Proteomes" id="UP001164250">
    <property type="component" value="Chromosome 7"/>
</dbReference>
<organism evidence="1 2">
    <name type="scientific">Pistacia atlantica</name>
    <dbReference type="NCBI Taxonomy" id="434234"/>
    <lineage>
        <taxon>Eukaryota</taxon>
        <taxon>Viridiplantae</taxon>
        <taxon>Streptophyta</taxon>
        <taxon>Embryophyta</taxon>
        <taxon>Tracheophyta</taxon>
        <taxon>Spermatophyta</taxon>
        <taxon>Magnoliopsida</taxon>
        <taxon>eudicotyledons</taxon>
        <taxon>Gunneridae</taxon>
        <taxon>Pentapetalae</taxon>
        <taxon>rosids</taxon>
        <taxon>malvids</taxon>
        <taxon>Sapindales</taxon>
        <taxon>Anacardiaceae</taxon>
        <taxon>Pistacia</taxon>
    </lineage>
</organism>
<dbReference type="EMBL" id="CM047903">
    <property type="protein sequence ID" value="KAJ0092726.1"/>
    <property type="molecule type" value="Genomic_DNA"/>
</dbReference>